<dbReference type="Gene3D" id="3.90.70.10">
    <property type="entry name" value="Cysteine proteinases"/>
    <property type="match status" value="1"/>
</dbReference>
<dbReference type="FunFam" id="3.90.70.10:FF:000114">
    <property type="entry name" value="Calpain a"/>
    <property type="match status" value="1"/>
</dbReference>
<dbReference type="InterPro" id="IPR038765">
    <property type="entry name" value="Papain-like_cys_pep_sf"/>
</dbReference>
<feature type="compositionally biased region" description="Basic and acidic residues" evidence="7">
    <location>
        <begin position="59"/>
        <end position="69"/>
    </location>
</feature>
<dbReference type="PROSITE" id="PS50203">
    <property type="entry name" value="CALPAIN_CAT"/>
    <property type="match status" value="1"/>
</dbReference>
<keyword evidence="3 6" id="KW-0378">Hydrolase</keyword>
<dbReference type="SUPFAM" id="SSF54001">
    <property type="entry name" value="Cysteine proteinases"/>
    <property type="match status" value="1"/>
</dbReference>
<organism evidence="9 10">
    <name type="scientific">Patella caerulea</name>
    <name type="common">Rayed Mediterranean limpet</name>
    <dbReference type="NCBI Taxonomy" id="87958"/>
    <lineage>
        <taxon>Eukaryota</taxon>
        <taxon>Metazoa</taxon>
        <taxon>Spiralia</taxon>
        <taxon>Lophotrochozoa</taxon>
        <taxon>Mollusca</taxon>
        <taxon>Gastropoda</taxon>
        <taxon>Patellogastropoda</taxon>
        <taxon>Patelloidea</taxon>
        <taxon>Patellidae</taxon>
        <taxon>Patella</taxon>
    </lineage>
</organism>
<comment type="caution">
    <text evidence="9">The sequence shown here is derived from an EMBL/GenBank/DDBJ whole genome shotgun (WGS) entry which is preliminary data.</text>
</comment>
<name>A0AAN8GI33_PATCE</name>
<evidence type="ECO:0000313" key="9">
    <source>
        <dbReference type="EMBL" id="KAK6166904.1"/>
    </source>
</evidence>
<sequence>MGCGGSTPTREDRAGYDNQNGGYTDPYPDPYYPEENNKVQKGLTDYIPDGAVEYVDDILSERGYEDERAPIPQPRPQPPKIVEKDKFTSDSVDYKPTTVGTYEAYRDFRHSGEPFDDEDRPSVAPGELWVDEGFTLYDAIKGRDNEGLEWKRPFEFCESPVLYSDGTTRFDIGQGSAGTCWFLSMVASVSEKTELLKRVIPDDSYRFNTDQYDGIFYAKFWRFGQWDNVFIDDFLPVIYGDQLWGAKSATDKNEMWVALLEKSFARLFGAYNEVYGGQPGDAYLALTGGVVERIDFDENMIRPEKLFQRVKNSLQSSSLVSCVVPEEYDEVMGLIGGHAYSLNGTAMVQTGNGENVRLVRVRNPWGHTEWNGAWSDGSAEWQQLPSGTVENPIKDDGEFWMALEDFLQYFSQLTICSITPDIDCDGSGDCLSHVMYIYGEWKGETAAGFPNRVNNPRYIFTVSDDGMTCDGMVPIVIQVIQRTIRRKADRFSIRCDLYQVSGEKMASVPSCVLEMQGGEDETNVYSPEIQTTHRHHVKPGKYAVIPSCIEPGQEKEFLVRIFSVSPLQDVREMSRSAVIMSCEQEKVLQYNGQELKLDRCMTIFGEWRQGINAGGQVSNRETFSTNPQFYFTVPNSGELEPVVFHVMQEQDDNKSPVGLRLFPYNGSVSLPVDVDYMYHVYESCPQHIDGQQGKFVVTWDLDVKYVLPAGEYIALIHMDKPTDEAKYALLIKSKHDLNITAYQAG</sequence>
<dbReference type="SMART" id="SM00720">
    <property type="entry name" value="calpain_III"/>
    <property type="match status" value="1"/>
</dbReference>
<dbReference type="Pfam" id="PF00648">
    <property type="entry name" value="Peptidase_C2"/>
    <property type="match status" value="1"/>
</dbReference>
<evidence type="ECO:0000256" key="4">
    <source>
        <dbReference type="ARBA" id="ARBA00022807"/>
    </source>
</evidence>
<dbReference type="InterPro" id="IPR001300">
    <property type="entry name" value="Peptidase_C2_calpain_cat"/>
</dbReference>
<comment type="similarity">
    <text evidence="1">Belongs to the peptidase C2 family.</text>
</comment>
<proteinExistence type="inferred from homology"/>
<dbReference type="SMART" id="SM00230">
    <property type="entry name" value="CysPc"/>
    <property type="match status" value="1"/>
</dbReference>
<dbReference type="CDD" id="cd00044">
    <property type="entry name" value="CysPc"/>
    <property type="match status" value="1"/>
</dbReference>
<feature type="active site" evidence="5 6">
    <location>
        <position position="338"/>
    </location>
</feature>
<evidence type="ECO:0000256" key="6">
    <source>
        <dbReference type="PROSITE-ProRule" id="PRU00239"/>
    </source>
</evidence>
<dbReference type="PRINTS" id="PR00704">
    <property type="entry name" value="CALPAIN"/>
</dbReference>
<protein>
    <recommendedName>
        <fullName evidence="8">Calpain catalytic domain-containing protein</fullName>
    </recommendedName>
</protein>
<evidence type="ECO:0000256" key="1">
    <source>
        <dbReference type="ARBA" id="ARBA00007623"/>
    </source>
</evidence>
<dbReference type="Proteomes" id="UP001347796">
    <property type="component" value="Unassembled WGS sequence"/>
</dbReference>
<dbReference type="InterPro" id="IPR022682">
    <property type="entry name" value="Calpain_domain_III"/>
</dbReference>
<dbReference type="EMBL" id="JAZGQO010000021">
    <property type="protein sequence ID" value="KAK6166904.1"/>
    <property type="molecule type" value="Genomic_DNA"/>
</dbReference>
<evidence type="ECO:0000256" key="7">
    <source>
        <dbReference type="SAM" id="MobiDB-lite"/>
    </source>
</evidence>
<dbReference type="Pfam" id="PF01067">
    <property type="entry name" value="Calpain_III"/>
    <property type="match status" value="2"/>
</dbReference>
<feature type="active site" evidence="5 6">
    <location>
        <position position="180"/>
    </location>
</feature>
<dbReference type="SUPFAM" id="SSF49758">
    <property type="entry name" value="Calpain large subunit, middle domain (domain III)"/>
    <property type="match status" value="2"/>
</dbReference>
<gene>
    <name evidence="9" type="ORF">SNE40_023508</name>
</gene>
<dbReference type="Gene3D" id="2.60.120.380">
    <property type="match status" value="2"/>
</dbReference>
<evidence type="ECO:0000313" key="10">
    <source>
        <dbReference type="Proteomes" id="UP001347796"/>
    </source>
</evidence>
<evidence type="ECO:0000256" key="3">
    <source>
        <dbReference type="ARBA" id="ARBA00022801"/>
    </source>
</evidence>
<accession>A0AAN8GI33</accession>
<keyword evidence="10" id="KW-1185">Reference proteome</keyword>
<evidence type="ECO:0000256" key="5">
    <source>
        <dbReference type="PIRSR" id="PIRSR622684-1"/>
    </source>
</evidence>
<dbReference type="AlphaFoldDB" id="A0AAN8GI33"/>
<feature type="region of interest" description="Disordered" evidence="7">
    <location>
        <begin position="59"/>
        <end position="83"/>
    </location>
</feature>
<feature type="domain" description="Calpain catalytic" evidence="8">
    <location>
        <begin position="114"/>
        <end position="419"/>
    </location>
</feature>
<feature type="active site" evidence="5 6">
    <location>
        <position position="363"/>
    </location>
</feature>
<dbReference type="PANTHER" id="PTHR10183:SF379">
    <property type="entry name" value="CALPAIN-5"/>
    <property type="match status" value="1"/>
</dbReference>
<dbReference type="GO" id="GO:0006508">
    <property type="term" value="P:proteolysis"/>
    <property type="evidence" value="ECO:0007669"/>
    <property type="project" value="UniProtKB-KW"/>
</dbReference>
<keyword evidence="4 6" id="KW-0788">Thiol protease</keyword>
<feature type="region of interest" description="Disordered" evidence="7">
    <location>
        <begin position="1"/>
        <end position="44"/>
    </location>
</feature>
<evidence type="ECO:0000256" key="2">
    <source>
        <dbReference type="ARBA" id="ARBA00022670"/>
    </source>
</evidence>
<dbReference type="GO" id="GO:0004198">
    <property type="term" value="F:calcium-dependent cysteine-type endopeptidase activity"/>
    <property type="evidence" value="ECO:0007669"/>
    <property type="project" value="InterPro"/>
</dbReference>
<evidence type="ECO:0000259" key="8">
    <source>
        <dbReference type="PROSITE" id="PS50203"/>
    </source>
</evidence>
<dbReference type="InterPro" id="IPR036213">
    <property type="entry name" value="Calpain_III_sf"/>
</dbReference>
<dbReference type="InterPro" id="IPR022684">
    <property type="entry name" value="Calpain_cysteine_protease"/>
</dbReference>
<reference evidence="9 10" key="1">
    <citation type="submission" date="2024-01" db="EMBL/GenBank/DDBJ databases">
        <title>The genome of the rayed Mediterranean limpet Patella caerulea (Linnaeus, 1758).</title>
        <authorList>
            <person name="Anh-Thu Weber A."/>
            <person name="Halstead-Nussloch G."/>
        </authorList>
    </citation>
    <scope>NUCLEOTIDE SEQUENCE [LARGE SCALE GENOMIC DNA]</scope>
    <source>
        <strain evidence="9">AATW-2023a</strain>
        <tissue evidence="9">Whole specimen</tissue>
    </source>
</reference>
<dbReference type="InterPro" id="IPR022683">
    <property type="entry name" value="Calpain_III"/>
</dbReference>
<dbReference type="PANTHER" id="PTHR10183">
    <property type="entry name" value="CALPAIN"/>
    <property type="match status" value="1"/>
</dbReference>
<keyword evidence="2 6" id="KW-0645">Protease</keyword>